<evidence type="ECO:0000313" key="3">
    <source>
        <dbReference type="Proteomes" id="UP000008068"/>
    </source>
</evidence>
<evidence type="ECO:0000256" key="1">
    <source>
        <dbReference type="SAM" id="Coils"/>
    </source>
</evidence>
<feature type="coiled-coil region" evidence="1">
    <location>
        <begin position="141"/>
        <end position="201"/>
    </location>
</feature>
<accession>G0MMQ3</accession>
<reference evidence="3" key="1">
    <citation type="submission" date="2011-07" db="EMBL/GenBank/DDBJ databases">
        <authorList>
            <consortium name="Caenorhabditis brenneri Sequencing and Analysis Consortium"/>
            <person name="Wilson R.K."/>
        </authorList>
    </citation>
    <scope>NUCLEOTIDE SEQUENCE [LARGE SCALE GENOMIC DNA]</scope>
    <source>
        <strain evidence="3">PB2801</strain>
    </source>
</reference>
<dbReference type="HOGENOM" id="CLU_1185931_0_0_1"/>
<keyword evidence="1" id="KW-0175">Coiled coil</keyword>
<gene>
    <name evidence="2" type="ORF">CAEBREN_13740</name>
</gene>
<proteinExistence type="predicted"/>
<sequence length="234" mass="26467">MTRVEKSALAPTAPPSEETFDKSLVNLIGRLNALKFDVADPAFKAEIAAIKSLREFLNESYPAKLKAVKTKEMKGAEVVLALKLTVNEVQGNLDCASLKVKELEERICSQEIANVAKKVMNTMIMKIESKEQGDRHNIQLASIARRNEEDLQKAINKLEEENKAKTDEMEQLHRDQLKALQEKLAAKAEEAENLRKADNEKQRTMDFWKQEIPKIVGNYSEAAGKRQRMDDDEA</sequence>
<protein>
    <submittedName>
        <fullName evidence="2">Uncharacterized protein</fullName>
    </submittedName>
</protein>
<organism evidence="3">
    <name type="scientific">Caenorhabditis brenneri</name>
    <name type="common">Nematode worm</name>
    <dbReference type="NCBI Taxonomy" id="135651"/>
    <lineage>
        <taxon>Eukaryota</taxon>
        <taxon>Metazoa</taxon>
        <taxon>Ecdysozoa</taxon>
        <taxon>Nematoda</taxon>
        <taxon>Chromadorea</taxon>
        <taxon>Rhabditida</taxon>
        <taxon>Rhabditina</taxon>
        <taxon>Rhabditomorpha</taxon>
        <taxon>Rhabditoidea</taxon>
        <taxon>Rhabditidae</taxon>
        <taxon>Peloderinae</taxon>
        <taxon>Caenorhabditis</taxon>
    </lineage>
</organism>
<dbReference type="Proteomes" id="UP000008068">
    <property type="component" value="Unassembled WGS sequence"/>
</dbReference>
<evidence type="ECO:0000313" key="2">
    <source>
        <dbReference type="EMBL" id="EGT37526.1"/>
    </source>
</evidence>
<dbReference type="AlphaFoldDB" id="G0MMQ3"/>
<keyword evidence="3" id="KW-1185">Reference proteome</keyword>
<name>G0MMQ3_CAEBE</name>
<dbReference type="EMBL" id="GL379802">
    <property type="protein sequence ID" value="EGT37526.1"/>
    <property type="molecule type" value="Genomic_DNA"/>
</dbReference>
<dbReference type="InParanoid" id="G0MMQ3"/>